<evidence type="ECO:0000313" key="5">
    <source>
        <dbReference type="Proteomes" id="UP000264883"/>
    </source>
</evidence>
<gene>
    <name evidence="4" type="ORF">BEN51_00240</name>
</gene>
<evidence type="ECO:0000256" key="2">
    <source>
        <dbReference type="RuleBase" id="RU003875"/>
    </source>
</evidence>
<dbReference type="PANTHER" id="PTHR42932">
    <property type="entry name" value="GENERAL STRESS PROTEIN 20U"/>
    <property type="match status" value="1"/>
</dbReference>
<dbReference type="InterPro" id="IPR002177">
    <property type="entry name" value="DPS_DNA-bd"/>
</dbReference>
<dbReference type="InterPro" id="IPR008331">
    <property type="entry name" value="Ferritin_DPS_dom"/>
</dbReference>
<dbReference type="AlphaFoldDB" id="A0A343J8Y4"/>
<evidence type="ECO:0000313" key="4">
    <source>
        <dbReference type="EMBL" id="ASW41992.1"/>
    </source>
</evidence>
<reference evidence="4 5" key="1">
    <citation type="submission" date="2016-08" db="EMBL/GenBank/DDBJ databases">
        <title>Complete Genome Sequence Of The Indigo Reducing Clostridium isatidis DSM15098.</title>
        <authorList>
            <person name="Little G.T."/>
            <person name="Minton N.P."/>
        </authorList>
    </citation>
    <scope>NUCLEOTIDE SEQUENCE [LARGE SCALE GENOMIC DNA]</scope>
    <source>
        <strain evidence="4 5">DSM 15098</strain>
    </source>
</reference>
<dbReference type="EMBL" id="CP016786">
    <property type="protein sequence ID" value="ASW41992.1"/>
    <property type="molecule type" value="Genomic_DNA"/>
</dbReference>
<dbReference type="SUPFAM" id="SSF47240">
    <property type="entry name" value="Ferritin-like"/>
    <property type="match status" value="1"/>
</dbReference>
<dbReference type="RefSeq" id="WP_119864125.1">
    <property type="nucleotide sequence ID" value="NZ_CP016786.1"/>
</dbReference>
<dbReference type="PRINTS" id="PR01346">
    <property type="entry name" value="HELNAPAPROT"/>
</dbReference>
<dbReference type="Proteomes" id="UP000264883">
    <property type="component" value="Chromosome"/>
</dbReference>
<evidence type="ECO:0000259" key="3">
    <source>
        <dbReference type="Pfam" id="PF00210"/>
    </source>
</evidence>
<comment type="similarity">
    <text evidence="1 2">Belongs to the Dps family.</text>
</comment>
<name>A0A343J8Y4_9CLOT</name>
<dbReference type="OrthoDB" id="9797023at2"/>
<sequence length="143" mass="16542">MKKELNQYLANLAVLNVKLHNLHWNVVGEQFKAIHEFTEGLYDAYFKLYDEIAELLKIRGEYPAASLKTYLEIATVKELAENVDFSTKEVLDIIIADMQLMKNLALNIRTLADEAGDFEIIAEMEDHIKDYNKNLWMLSAMTK</sequence>
<evidence type="ECO:0000256" key="1">
    <source>
        <dbReference type="ARBA" id="ARBA00009497"/>
    </source>
</evidence>
<dbReference type="PIRSF" id="PIRSF005900">
    <property type="entry name" value="Dps"/>
    <property type="match status" value="1"/>
</dbReference>
<dbReference type="GO" id="GO:0008199">
    <property type="term" value="F:ferric iron binding"/>
    <property type="evidence" value="ECO:0007669"/>
    <property type="project" value="InterPro"/>
</dbReference>
<keyword evidence="5" id="KW-1185">Reference proteome</keyword>
<dbReference type="InterPro" id="IPR009078">
    <property type="entry name" value="Ferritin-like_SF"/>
</dbReference>
<proteinExistence type="inferred from homology"/>
<organism evidence="4 5">
    <name type="scientific">Clostridium isatidis</name>
    <dbReference type="NCBI Taxonomy" id="182773"/>
    <lineage>
        <taxon>Bacteria</taxon>
        <taxon>Bacillati</taxon>
        <taxon>Bacillota</taxon>
        <taxon>Clostridia</taxon>
        <taxon>Eubacteriales</taxon>
        <taxon>Clostridiaceae</taxon>
        <taxon>Clostridium</taxon>
    </lineage>
</organism>
<protein>
    <submittedName>
        <fullName evidence="4">DNA starvation/stationary phase protection protein</fullName>
    </submittedName>
</protein>
<dbReference type="CDD" id="cd01043">
    <property type="entry name" value="DPS"/>
    <property type="match status" value="1"/>
</dbReference>
<dbReference type="PANTHER" id="PTHR42932:SF1">
    <property type="entry name" value="GENERAL STRESS PROTEIN 20U"/>
    <property type="match status" value="1"/>
</dbReference>
<dbReference type="InterPro" id="IPR012347">
    <property type="entry name" value="Ferritin-like"/>
</dbReference>
<dbReference type="Gene3D" id="1.20.1260.10">
    <property type="match status" value="1"/>
</dbReference>
<accession>A0A343J8Y4</accession>
<dbReference type="Pfam" id="PF00210">
    <property type="entry name" value="Ferritin"/>
    <property type="match status" value="1"/>
</dbReference>
<feature type="domain" description="Ferritin/DPS" evidence="3">
    <location>
        <begin position="3"/>
        <end position="141"/>
    </location>
</feature>
<dbReference type="KEGG" id="cia:BEN51_00240"/>